<dbReference type="AlphaFoldDB" id="A0A397UBT4"/>
<evidence type="ECO:0000313" key="2">
    <source>
        <dbReference type="Proteomes" id="UP000266673"/>
    </source>
</evidence>
<reference evidence="1 2" key="1">
    <citation type="submission" date="2018-06" db="EMBL/GenBank/DDBJ databases">
        <title>Comparative genomics reveals the genomic features of Rhizophagus irregularis, R. cerebriforme, R. diaphanum and Gigaspora rosea, and their symbiotic lifestyle signature.</title>
        <authorList>
            <person name="Morin E."/>
            <person name="San Clemente H."/>
            <person name="Chen E.C.H."/>
            <person name="De La Providencia I."/>
            <person name="Hainaut M."/>
            <person name="Kuo A."/>
            <person name="Kohler A."/>
            <person name="Murat C."/>
            <person name="Tang N."/>
            <person name="Roy S."/>
            <person name="Loubradou J."/>
            <person name="Henrissat B."/>
            <person name="Grigoriev I.V."/>
            <person name="Corradi N."/>
            <person name="Roux C."/>
            <person name="Martin F.M."/>
        </authorList>
    </citation>
    <scope>NUCLEOTIDE SEQUENCE [LARGE SCALE GENOMIC DNA]</scope>
    <source>
        <strain evidence="1 2">DAOM 194757</strain>
    </source>
</reference>
<name>A0A397UBT4_9GLOM</name>
<dbReference type="Proteomes" id="UP000266673">
    <property type="component" value="Unassembled WGS sequence"/>
</dbReference>
<gene>
    <name evidence="1" type="ORF">C2G38_2213598</name>
</gene>
<keyword evidence="2" id="KW-1185">Reference proteome</keyword>
<protein>
    <submittedName>
        <fullName evidence="1">Uncharacterized protein</fullName>
    </submittedName>
</protein>
<organism evidence="1 2">
    <name type="scientific">Gigaspora rosea</name>
    <dbReference type="NCBI Taxonomy" id="44941"/>
    <lineage>
        <taxon>Eukaryota</taxon>
        <taxon>Fungi</taxon>
        <taxon>Fungi incertae sedis</taxon>
        <taxon>Mucoromycota</taxon>
        <taxon>Glomeromycotina</taxon>
        <taxon>Glomeromycetes</taxon>
        <taxon>Diversisporales</taxon>
        <taxon>Gigasporaceae</taxon>
        <taxon>Gigaspora</taxon>
    </lineage>
</organism>
<dbReference type="OrthoDB" id="2363314at2759"/>
<proteinExistence type="predicted"/>
<sequence length="196" mass="22329">MPASITVLCYITNYRKLSTNKDLTIVEASGIVRSRSLNFPLNIILIGFYSNNAIQELSLPEFENEDIIVLNDIVRFNDIDPNNIPAFSIMLNMTAVAQEEPVIDEEDVTIKVSSRNFIDQDYINIKMILFCVYSTFNEFKGSIHHKRTTPTTKPYSKTNIRPIHPKVTDLSNKLLNQNLNTSEQTTSLVNNTKKNI</sequence>
<dbReference type="EMBL" id="QKWP01001610">
    <property type="protein sequence ID" value="RIB07722.1"/>
    <property type="molecule type" value="Genomic_DNA"/>
</dbReference>
<accession>A0A397UBT4</accession>
<evidence type="ECO:0000313" key="1">
    <source>
        <dbReference type="EMBL" id="RIB07722.1"/>
    </source>
</evidence>
<comment type="caution">
    <text evidence="1">The sequence shown here is derived from an EMBL/GenBank/DDBJ whole genome shotgun (WGS) entry which is preliminary data.</text>
</comment>